<evidence type="ECO:0000313" key="2">
    <source>
        <dbReference type="Proteomes" id="UP000257109"/>
    </source>
</evidence>
<evidence type="ECO:0000313" key="1">
    <source>
        <dbReference type="EMBL" id="RDX63172.1"/>
    </source>
</evidence>
<sequence length="93" mass="10944">MISIFSELLENCMEMFMDDFTVYSESFDTCLENLSRFVYKRLELEVTYNITNKVQTKGMNLVNPSSTSIAKEEWRWFTSYSQDAEDQVHQSAT</sequence>
<protein>
    <recommendedName>
        <fullName evidence="3">Reverse transcriptase domain-containing protein</fullName>
    </recommendedName>
</protein>
<dbReference type="AlphaFoldDB" id="A0A371EAW2"/>
<dbReference type="Gene3D" id="3.30.70.270">
    <property type="match status" value="1"/>
</dbReference>
<reference evidence="1" key="1">
    <citation type="submission" date="2018-05" db="EMBL/GenBank/DDBJ databases">
        <title>Draft genome of Mucuna pruriens seed.</title>
        <authorList>
            <person name="Nnadi N.E."/>
            <person name="Vos R."/>
            <person name="Hasami M.H."/>
            <person name="Devisetty U.K."/>
            <person name="Aguiy J.C."/>
        </authorList>
    </citation>
    <scope>NUCLEOTIDE SEQUENCE [LARGE SCALE GENOMIC DNA]</scope>
    <source>
        <strain evidence="1">JCA_2017</strain>
    </source>
</reference>
<feature type="non-terminal residue" evidence="1">
    <location>
        <position position="93"/>
    </location>
</feature>
<proteinExistence type="predicted"/>
<organism evidence="1 2">
    <name type="scientific">Mucuna pruriens</name>
    <name type="common">Velvet bean</name>
    <name type="synonym">Dolichos pruriens</name>
    <dbReference type="NCBI Taxonomy" id="157652"/>
    <lineage>
        <taxon>Eukaryota</taxon>
        <taxon>Viridiplantae</taxon>
        <taxon>Streptophyta</taxon>
        <taxon>Embryophyta</taxon>
        <taxon>Tracheophyta</taxon>
        <taxon>Spermatophyta</taxon>
        <taxon>Magnoliopsida</taxon>
        <taxon>eudicotyledons</taxon>
        <taxon>Gunneridae</taxon>
        <taxon>Pentapetalae</taxon>
        <taxon>rosids</taxon>
        <taxon>fabids</taxon>
        <taxon>Fabales</taxon>
        <taxon>Fabaceae</taxon>
        <taxon>Papilionoideae</taxon>
        <taxon>50 kb inversion clade</taxon>
        <taxon>NPAAA clade</taxon>
        <taxon>indigoferoid/millettioid clade</taxon>
        <taxon>Phaseoleae</taxon>
        <taxon>Mucuna</taxon>
    </lineage>
</organism>
<keyword evidence="2" id="KW-1185">Reference proteome</keyword>
<dbReference type="EMBL" id="QJKJ01015052">
    <property type="protein sequence ID" value="RDX63172.1"/>
    <property type="molecule type" value="Genomic_DNA"/>
</dbReference>
<gene>
    <name evidence="1" type="ORF">CR513_58434</name>
</gene>
<evidence type="ECO:0008006" key="3">
    <source>
        <dbReference type="Google" id="ProtNLM"/>
    </source>
</evidence>
<accession>A0A371EAW2</accession>
<name>A0A371EAW2_MUCPR</name>
<comment type="caution">
    <text evidence="1">The sequence shown here is derived from an EMBL/GenBank/DDBJ whole genome shotgun (WGS) entry which is preliminary data.</text>
</comment>
<dbReference type="Proteomes" id="UP000257109">
    <property type="component" value="Unassembled WGS sequence"/>
</dbReference>
<dbReference type="InterPro" id="IPR043128">
    <property type="entry name" value="Rev_trsase/Diguanyl_cyclase"/>
</dbReference>
<feature type="non-terminal residue" evidence="1">
    <location>
        <position position="1"/>
    </location>
</feature>